<keyword evidence="3" id="KW-1185">Reference proteome</keyword>
<dbReference type="Proteomes" id="UP000825009">
    <property type="component" value="Chromosome"/>
</dbReference>
<dbReference type="AlphaFoldDB" id="A0A8F6TSG5"/>
<evidence type="ECO:0000259" key="1">
    <source>
        <dbReference type="Pfam" id="PF07995"/>
    </source>
</evidence>
<proteinExistence type="predicted"/>
<name>A0A8F6TSG5_9RHOB</name>
<dbReference type="PANTHER" id="PTHR19328:SF75">
    <property type="entry name" value="ALDOSE SUGAR DEHYDROGENASE YLII"/>
    <property type="match status" value="1"/>
</dbReference>
<reference evidence="2 3" key="1">
    <citation type="submission" date="2021-07" db="EMBL/GenBank/DDBJ databases">
        <title>A novel Jannaschia species isolated from marine dinoflagellate Ceratoperidinium margalefii.</title>
        <authorList>
            <person name="Jiang Y."/>
            <person name="Li Z."/>
        </authorList>
    </citation>
    <scope>NUCLEOTIDE SEQUENCE [LARGE SCALE GENOMIC DNA]</scope>
    <source>
        <strain evidence="2 3">J12C1-MA-4</strain>
    </source>
</reference>
<gene>
    <name evidence="2" type="ORF">KYE46_09240</name>
</gene>
<dbReference type="RefSeq" id="WP_219000338.1">
    <property type="nucleotide sequence ID" value="NZ_CP079194.1"/>
</dbReference>
<evidence type="ECO:0000313" key="2">
    <source>
        <dbReference type="EMBL" id="QXT38141.1"/>
    </source>
</evidence>
<organism evidence="2 3">
    <name type="scientific">Gymnodinialimonas ceratoperidinii</name>
    <dbReference type="NCBI Taxonomy" id="2856823"/>
    <lineage>
        <taxon>Bacteria</taxon>
        <taxon>Pseudomonadati</taxon>
        <taxon>Pseudomonadota</taxon>
        <taxon>Alphaproteobacteria</taxon>
        <taxon>Rhodobacterales</taxon>
        <taxon>Paracoccaceae</taxon>
        <taxon>Gymnodinialimonas</taxon>
    </lineage>
</organism>
<feature type="domain" description="Glucose/Sorbosone dehydrogenase" evidence="1">
    <location>
        <begin position="213"/>
        <end position="415"/>
    </location>
</feature>
<dbReference type="PANTHER" id="PTHR19328">
    <property type="entry name" value="HEDGEHOG-INTERACTING PROTEIN"/>
    <property type="match status" value="1"/>
</dbReference>
<sequence length="566" mass="60722">MEGSNHQYAAAGIIRRSKGLVAVEMKPTFIRAIFVSISLSAGSLAHAEIINHQILIGARDLPILAVDGSARVVEGPFHGDVRLTGDVALYTPDLEQPGTDWVEIESDGIRHRIAIRVRQTFPEVHTSEDIGRGPIVAAGDLVLSVRRLADLPSSSSSGRAPHAQSAVAIGSQVVIASVGVRDDAALFLIGDDGDMRDRLSISALLADRLDLEVDVSSSMHGGLRGVAAHPAFASNGRLYLSVNTTAESDLPGPFLSPMAPDAAHVASLVELTVSPAAFLEGRFEVSGARVVFQFGMGTQNHGIRQIAFNPYLGVGDEGYGDLFVSVGDNRFNDGSQDELPVRAPFGSVLRLDPIESIRAGREADDLVFVRGLRNPHNLFFLPDGRLVIVDIGDDDFDEVNIARGGEDFGWPEREGPAQHIAGGGVRFTGEDHDFVEPAAFLSQPADEPDERRLLALSGGGAIQLPDSDFGILLANFTHGGEVFLVRGSDLAQTDADGRTGRVEQLTVGYDHDSRPDTTPWLTTSLTDLGDYLRSDARIHRLDDRRVLITMKSTTSVYVGELVTYGD</sequence>
<dbReference type="InterPro" id="IPR012938">
    <property type="entry name" value="Glc/Sorbosone_DH"/>
</dbReference>
<dbReference type="EMBL" id="CP079194">
    <property type="protein sequence ID" value="QXT38141.1"/>
    <property type="molecule type" value="Genomic_DNA"/>
</dbReference>
<dbReference type="Pfam" id="PF07995">
    <property type="entry name" value="GSDH"/>
    <property type="match status" value="1"/>
</dbReference>
<protein>
    <submittedName>
        <fullName evidence="2">PQQ-dependent sugar dehydrogenase</fullName>
    </submittedName>
</protein>
<accession>A0A8F6TSG5</accession>
<dbReference type="KEGG" id="gce:KYE46_09240"/>
<evidence type="ECO:0000313" key="3">
    <source>
        <dbReference type="Proteomes" id="UP000825009"/>
    </source>
</evidence>